<keyword evidence="1" id="KW-0694">RNA-binding</keyword>
<dbReference type="SMART" id="SM00358">
    <property type="entry name" value="DSRM"/>
    <property type="match status" value="3"/>
</dbReference>
<feature type="domain" description="DRBM" evidence="3">
    <location>
        <begin position="416"/>
        <end position="495"/>
    </location>
</feature>
<dbReference type="AlphaFoldDB" id="A0A812KID0"/>
<sequence length="625" mass="68307">IDPQFENPVTEAVINVFNAPSILRAFLQAKPARLVCAPCKREFDQMEIWSLDGALLKKTGWKMVDEYWKEHNLPDEGQFKSRLGDRAENWRGDEARFRRFAMVTVQSLQQSGFIDEHHLAEPCSSASTLASASASPDLPDDFGELLHALERGEVEQAARTEKSAAASDDAAGTLARLREMCSKITKNSSVHVECGIGMPFWATVVVRVHSWHAEFNGLDTTWSAACEMGADAAAQCIDAVPPCVWRCYEPTLEQPSEALSKSESNPVETRQQQPSEASTSAPTPVENRAEVVAEAGRQAKDYKSKLGEIVMRRTRKAITENVLRYVVTEPTGPGNGFRCEVVVRLDEGTGSEQSFSGKNCSSKKEAMQAAAEQACQHLESVATHRPQQPAEASTSAPTPVENRAEVVAEPARQAKDYKSKLGEIVMQRTRKAITENVLRYVVTEPTGAGNGFRCKVVVRLDERTGSEQSFSGKNCSSKKEAMQAAAEQACQHLESVATHRPQQPAEASTSAPTPVENRAEVVAEPARQAKDYKSKLGEIVMQRTRKAINENVLRYVVTEPTGPGNGFRCTVVVRLDEGTGSEQSFSGKNCSSKKEAMQAAAEQACQHLESVATHRPQQPAEASTS</sequence>
<comment type="caution">
    <text evidence="4">The sequence shown here is derived from an EMBL/GenBank/DDBJ whole genome shotgun (WGS) entry which is preliminary data.</text>
</comment>
<dbReference type="GO" id="GO:0003723">
    <property type="term" value="F:RNA binding"/>
    <property type="evidence" value="ECO:0007669"/>
    <property type="project" value="UniProtKB-UniRule"/>
</dbReference>
<dbReference type="Proteomes" id="UP000604046">
    <property type="component" value="Unassembled WGS sequence"/>
</dbReference>
<dbReference type="Pfam" id="PF00035">
    <property type="entry name" value="dsrm"/>
    <property type="match status" value="3"/>
</dbReference>
<dbReference type="Gene3D" id="3.30.160.20">
    <property type="match status" value="3"/>
</dbReference>
<proteinExistence type="predicted"/>
<feature type="region of interest" description="Disordered" evidence="2">
    <location>
        <begin position="257"/>
        <end position="287"/>
    </location>
</feature>
<dbReference type="PROSITE" id="PS50137">
    <property type="entry name" value="DS_RBD"/>
    <property type="match status" value="3"/>
</dbReference>
<dbReference type="EMBL" id="CAJNDS010000678">
    <property type="protein sequence ID" value="CAE7227482.1"/>
    <property type="molecule type" value="Genomic_DNA"/>
</dbReference>
<organism evidence="4 5">
    <name type="scientific">Symbiodinium natans</name>
    <dbReference type="NCBI Taxonomy" id="878477"/>
    <lineage>
        <taxon>Eukaryota</taxon>
        <taxon>Sar</taxon>
        <taxon>Alveolata</taxon>
        <taxon>Dinophyceae</taxon>
        <taxon>Suessiales</taxon>
        <taxon>Symbiodiniaceae</taxon>
        <taxon>Symbiodinium</taxon>
    </lineage>
</organism>
<feature type="non-terminal residue" evidence="4">
    <location>
        <position position="625"/>
    </location>
</feature>
<feature type="region of interest" description="Disordered" evidence="2">
    <location>
        <begin position="495"/>
        <end position="517"/>
    </location>
</feature>
<dbReference type="SUPFAM" id="SSF54768">
    <property type="entry name" value="dsRNA-binding domain-like"/>
    <property type="match status" value="3"/>
</dbReference>
<name>A0A812KID0_9DINO</name>
<dbReference type="InterPro" id="IPR014720">
    <property type="entry name" value="dsRBD_dom"/>
</dbReference>
<feature type="region of interest" description="Disordered" evidence="2">
    <location>
        <begin position="380"/>
        <end position="402"/>
    </location>
</feature>
<evidence type="ECO:0000313" key="4">
    <source>
        <dbReference type="EMBL" id="CAE7227482.1"/>
    </source>
</evidence>
<evidence type="ECO:0000256" key="2">
    <source>
        <dbReference type="SAM" id="MobiDB-lite"/>
    </source>
</evidence>
<feature type="compositionally biased region" description="Polar residues" evidence="2">
    <location>
        <begin position="257"/>
        <end position="282"/>
    </location>
</feature>
<evidence type="ECO:0000313" key="5">
    <source>
        <dbReference type="Proteomes" id="UP000604046"/>
    </source>
</evidence>
<gene>
    <name evidence="4" type="ORF">SNAT2548_LOCUS8963</name>
</gene>
<keyword evidence="5" id="KW-1185">Reference proteome</keyword>
<accession>A0A812KID0</accession>
<feature type="domain" description="DRBM" evidence="3">
    <location>
        <begin position="301"/>
        <end position="380"/>
    </location>
</feature>
<protein>
    <recommendedName>
        <fullName evidence="3">DRBM domain-containing protein</fullName>
    </recommendedName>
</protein>
<reference evidence="4" key="1">
    <citation type="submission" date="2021-02" db="EMBL/GenBank/DDBJ databases">
        <authorList>
            <person name="Dougan E. K."/>
            <person name="Rhodes N."/>
            <person name="Thang M."/>
            <person name="Chan C."/>
        </authorList>
    </citation>
    <scope>NUCLEOTIDE SEQUENCE</scope>
</reference>
<feature type="non-terminal residue" evidence="4">
    <location>
        <position position="1"/>
    </location>
</feature>
<evidence type="ECO:0000259" key="3">
    <source>
        <dbReference type="PROSITE" id="PS50137"/>
    </source>
</evidence>
<feature type="domain" description="DRBM" evidence="3">
    <location>
        <begin position="531"/>
        <end position="610"/>
    </location>
</feature>
<evidence type="ECO:0000256" key="1">
    <source>
        <dbReference type="PROSITE-ProRule" id="PRU00266"/>
    </source>
</evidence>